<dbReference type="AlphaFoldDB" id="A0A5N8X9Q3"/>
<protein>
    <submittedName>
        <fullName evidence="3">ATP-binding protein</fullName>
    </submittedName>
</protein>
<evidence type="ECO:0000313" key="3">
    <source>
        <dbReference type="EMBL" id="MPY55325.1"/>
    </source>
</evidence>
<keyword evidence="1" id="KW-0418">Kinase</keyword>
<dbReference type="PANTHER" id="PTHR35526">
    <property type="entry name" value="ANTI-SIGMA-F FACTOR RSBW-RELATED"/>
    <property type="match status" value="1"/>
</dbReference>
<dbReference type="PANTHER" id="PTHR35526:SF3">
    <property type="entry name" value="ANTI-SIGMA-F FACTOR RSBW"/>
    <property type="match status" value="1"/>
</dbReference>
<keyword evidence="3" id="KW-0547">Nucleotide-binding</keyword>
<dbReference type="InterPro" id="IPR003594">
    <property type="entry name" value="HATPase_dom"/>
</dbReference>
<evidence type="ECO:0000256" key="1">
    <source>
        <dbReference type="ARBA" id="ARBA00022527"/>
    </source>
</evidence>
<keyword evidence="3" id="KW-0067">ATP-binding</keyword>
<dbReference type="Pfam" id="PF13581">
    <property type="entry name" value="HATPase_c_2"/>
    <property type="match status" value="1"/>
</dbReference>
<accession>A0A5N8X9Q3</accession>
<gene>
    <name evidence="3" type="ORF">FPZ41_45035</name>
</gene>
<organism evidence="3 4">
    <name type="scientific">Streptomyces acidicola</name>
    <dbReference type="NCBI Taxonomy" id="2596892"/>
    <lineage>
        <taxon>Bacteria</taxon>
        <taxon>Bacillati</taxon>
        <taxon>Actinomycetota</taxon>
        <taxon>Actinomycetes</taxon>
        <taxon>Kitasatosporales</taxon>
        <taxon>Streptomycetaceae</taxon>
        <taxon>Streptomyces</taxon>
    </lineage>
</organism>
<keyword evidence="1" id="KW-0723">Serine/threonine-protein kinase</keyword>
<dbReference type="RefSeq" id="WP_322621540.1">
    <property type="nucleotide sequence ID" value="NZ_VMNX01000412.1"/>
</dbReference>
<dbReference type="GO" id="GO:0005524">
    <property type="term" value="F:ATP binding"/>
    <property type="evidence" value="ECO:0007669"/>
    <property type="project" value="UniProtKB-KW"/>
</dbReference>
<dbReference type="InterPro" id="IPR036890">
    <property type="entry name" value="HATPase_C_sf"/>
</dbReference>
<dbReference type="SUPFAM" id="SSF55874">
    <property type="entry name" value="ATPase domain of HSP90 chaperone/DNA topoisomerase II/histidine kinase"/>
    <property type="match status" value="1"/>
</dbReference>
<name>A0A5N8X9Q3_9ACTN</name>
<keyword evidence="1" id="KW-0808">Transferase</keyword>
<keyword evidence="4" id="KW-1185">Reference proteome</keyword>
<evidence type="ECO:0000313" key="4">
    <source>
        <dbReference type="Proteomes" id="UP000373149"/>
    </source>
</evidence>
<sequence length="136" mass="14484">MPEYTLRCPPLDTTPRIARDFVTSVLSALGLDALVDDATLCTSELVTNSCVHAKGTGAVLLLTAECEAVRVTVYDEDRTPPALREGYDGESGRGLWIVDALTEGRWGTELPAPRLGLDSSEGKGVWFELGKGSSSA</sequence>
<proteinExistence type="predicted"/>
<dbReference type="Proteomes" id="UP000373149">
    <property type="component" value="Unassembled WGS sequence"/>
</dbReference>
<dbReference type="Gene3D" id="3.30.565.10">
    <property type="entry name" value="Histidine kinase-like ATPase, C-terminal domain"/>
    <property type="match status" value="1"/>
</dbReference>
<evidence type="ECO:0000259" key="2">
    <source>
        <dbReference type="Pfam" id="PF13581"/>
    </source>
</evidence>
<dbReference type="InterPro" id="IPR050267">
    <property type="entry name" value="Anti-sigma-factor_SerPK"/>
</dbReference>
<dbReference type="CDD" id="cd16936">
    <property type="entry name" value="HATPase_RsbW-like"/>
    <property type="match status" value="1"/>
</dbReference>
<comment type="caution">
    <text evidence="3">The sequence shown here is derived from an EMBL/GenBank/DDBJ whole genome shotgun (WGS) entry which is preliminary data.</text>
</comment>
<feature type="domain" description="Histidine kinase/HSP90-like ATPase" evidence="2">
    <location>
        <begin position="16"/>
        <end position="102"/>
    </location>
</feature>
<dbReference type="EMBL" id="VMNX01000412">
    <property type="protein sequence ID" value="MPY55325.1"/>
    <property type="molecule type" value="Genomic_DNA"/>
</dbReference>
<dbReference type="GO" id="GO:0004674">
    <property type="term" value="F:protein serine/threonine kinase activity"/>
    <property type="evidence" value="ECO:0007669"/>
    <property type="project" value="UniProtKB-KW"/>
</dbReference>
<reference evidence="3 4" key="1">
    <citation type="submission" date="2019-09" db="EMBL/GenBank/DDBJ databases">
        <authorList>
            <person name="Duangmal K."/>
            <person name="Teo W.F.A."/>
            <person name="Lipun K."/>
        </authorList>
    </citation>
    <scope>NUCLEOTIDE SEQUENCE [LARGE SCALE GENOMIC DNA]</scope>
    <source>
        <strain evidence="3 4">K1PN6</strain>
    </source>
</reference>